<feature type="transmembrane region" description="Helical" evidence="2">
    <location>
        <begin position="41"/>
        <end position="62"/>
    </location>
</feature>
<evidence type="ECO:0000313" key="3">
    <source>
        <dbReference type="EMBL" id="TDL19854.1"/>
    </source>
</evidence>
<name>A0A4Y7PWR8_9AGAM</name>
<proteinExistence type="predicted"/>
<dbReference type="STRING" id="50990.A0A4Y7PWR8"/>
<reference evidence="3 4" key="1">
    <citation type="submission" date="2018-06" db="EMBL/GenBank/DDBJ databases">
        <title>A transcriptomic atlas of mushroom development highlights an independent origin of complex multicellularity.</title>
        <authorList>
            <consortium name="DOE Joint Genome Institute"/>
            <person name="Krizsan K."/>
            <person name="Almasi E."/>
            <person name="Merenyi Z."/>
            <person name="Sahu N."/>
            <person name="Viragh M."/>
            <person name="Koszo T."/>
            <person name="Mondo S."/>
            <person name="Kiss B."/>
            <person name="Balint B."/>
            <person name="Kues U."/>
            <person name="Barry K."/>
            <person name="Hegedus J.C."/>
            <person name="Henrissat B."/>
            <person name="Johnson J."/>
            <person name="Lipzen A."/>
            <person name="Ohm R."/>
            <person name="Nagy I."/>
            <person name="Pangilinan J."/>
            <person name="Yan J."/>
            <person name="Xiong Y."/>
            <person name="Grigoriev I.V."/>
            <person name="Hibbett D.S."/>
            <person name="Nagy L.G."/>
        </authorList>
    </citation>
    <scope>NUCLEOTIDE SEQUENCE [LARGE SCALE GENOMIC DNA]</scope>
    <source>
        <strain evidence="3 4">SZMC22713</strain>
    </source>
</reference>
<feature type="region of interest" description="Disordered" evidence="1">
    <location>
        <begin position="147"/>
        <end position="193"/>
    </location>
</feature>
<dbReference type="EMBL" id="ML170193">
    <property type="protein sequence ID" value="TDL19854.1"/>
    <property type="molecule type" value="Genomic_DNA"/>
</dbReference>
<gene>
    <name evidence="3" type="ORF">BD410DRAFT_791744</name>
</gene>
<keyword evidence="2" id="KW-0812">Transmembrane</keyword>
<sequence>MYSTIRMPFYGFLWIVAIIVLAETADRIHFTNSVLHYYDNIIVALLTTAILTVLWAPIALFMAASKHARLRYEMIPLLILWIMWLVETAIATNKWPARRFVCPAFASRQCNILFSSIAFSWIAFGLTSFLILFVLMEHAAKRATKRAMEGRPSGGFGHQVENKTATGTTPATGAGEGRTAGPNTGPVTDSAAV</sequence>
<protein>
    <recommendedName>
        <fullName evidence="5">MARVEL domain-containing protein</fullName>
    </recommendedName>
</protein>
<dbReference type="OrthoDB" id="3227739at2759"/>
<evidence type="ECO:0000256" key="2">
    <source>
        <dbReference type="SAM" id="Phobius"/>
    </source>
</evidence>
<dbReference type="AlphaFoldDB" id="A0A4Y7PWR8"/>
<dbReference type="Proteomes" id="UP000294933">
    <property type="component" value="Unassembled WGS sequence"/>
</dbReference>
<feature type="compositionally biased region" description="Low complexity" evidence="1">
    <location>
        <begin position="164"/>
        <end position="181"/>
    </location>
</feature>
<feature type="transmembrane region" description="Helical" evidence="2">
    <location>
        <begin position="112"/>
        <end position="136"/>
    </location>
</feature>
<evidence type="ECO:0000313" key="4">
    <source>
        <dbReference type="Proteomes" id="UP000294933"/>
    </source>
</evidence>
<evidence type="ECO:0000256" key="1">
    <source>
        <dbReference type="SAM" id="MobiDB-lite"/>
    </source>
</evidence>
<feature type="transmembrane region" description="Helical" evidence="2">
    <location>
        <begin position="74"/>
        <end position="92"/>
    </location>
</feature>
<accession>A0A4Y7PWR8</accession>
<dbReference type="VEuPathDB" id="FungiDB:BD410DRAFT_791744"/>
<keyword evidence="2" id="KW-1133">Transmembrane helix</keyword>
<evidence type="ECO:0008006" key="5">
    <source>
        <dbReference type="Google" id="ProtNLM"/>
    </source>
</evidence>
<organism evidence="3 4">
    <name type="scientific">Rickenella mellea</name>
    <dbReference type="NCBI Taxonomy" id="50990"/>
    <lineage>
        <taxon>Eukaryota</taxon>
        <taxon>Fungi</taxon>
        <taxon>Dikarya</taxon>
        <taxon>Basidiomycota</taxon>
        <taxon>Agaricomycotina</taxon>
        <taxon>Agaricomycetes</taxon>
        <taxon>Hymenochaetales</taxon>
        <taxon>Rickenellaceae</taxon>
        <taxon>Rickenella</taxon>
    </lineage>
</organism>
<keyword evidence="2" id="KW-0472">Membrane</keyword>
<keyword evidence="4" id="KW-1185">Reference proteome</keyword>